<reference evidence="2" key="1">
    <citation type="submission" date="2015-09" db="EMBL/GenBank/DDBJ databases">
        <authorList>
            <consortium name="Pathogen Informatics"/>
        </authorList>
    </citation>
    <scope>NUCLEOTIDE SEQUENCE [LARGE SCALE GENOMIC DNA]</scope>
    <source>
        <strain evidence="2">Lake Konstanz</strain>
    </source>
</reference>
<protein>
    <submittedName>
        <fullName evidence="1">Uncharacterized protein</fullName>
    </submittedName>
</protein>
<keyword evidence="2" id="KW-1185">Reference proteome</keyword>
<accession>A0A0S4JC79</accession>
<sequence length="415" mass="48825">MSLLVPMLTRKQQHILTRDERRTRKRSRLQSCLFWTKKTWSATTLQRSHAKATAHLDARRTSHKKALETAVMLVLDEEDLERDDLAAEWEEFFQLQVLDPYYGRRIANLGMDEAKARREIELYFIREFERSSSRLSKYLEMVEPFSEMHRLDCEELLKHSSSAIELLTMGAMQRVFLESSETTSRVDLTKLQSDVWARILEDGERFHSLVKTHIVVFRSFHLEKSLCATVETETVRRAIIHDKQGQERLELLDRQQTDVESAASFREWLDVTEELYDIERQHRRFLFAIHQHAFLENVLVQQELAARRKTTEFENDARALLFRVEAHIGRFVDQYDDMLVYAKREFQAVKTDILHRSAEFKTLPAEIQEVARRVREGDESLTSFIVKDAAAYTGADFARLLDFLKQSRVPLQKIS</sequence>
<dbReference type="AlphaFoldDB" id="A0A0S4JC79"/>
<evidence type="ECO:0000313" key="2">
    <source>
        <dbReference type="Proteomes" id="UP000051952"/>
    </source>
</evidence>
<feature type="non-terminal residue" evidence="1">
    <location>
        <position position="415"/>
    </location>
</feature>
<dbReference type="EMBL" id="CYKH01001604">
    <property type="protein sequence ID" value="CUG87970.1"/>
    <property type="molecule type" value="Genomic_DNA"/>
</dbReference>
<evidence type="ECO:0000313" key="1">
    <source>
        <dbReference type="EMBL" id="CUG87970.1"/>
    </source>
</evidence>
<organism evidence="1 2">
    <name type="scientific">Bodo saltans</name>
    <name type="common">Flagellated protozoan</name>
    <dbReference type="NCBI Taxonomy" id="75058"/>
    <lineage>
        <taxon>Eukaryota</taxon>
        <taxon>Discoba</taxon>
        <taxon>Euglenozoa</taxon>
        <taxon>Kinetoplastea</taxon>
        <taxon>Metakinetoplastina</taxon>
        <taxon>Eubodonida</taxon>
        <taxon>Bodonidae</taxon>
        <taxon>Bodo</taxon>
    </lineage>
</organism>
<name>A0A0S4JC79_BODSA</name>
<gene>
    <name evidence="1" type="ORF">BSAL_12935</name>
</gene>
<dbReference type="Proteomes" id="UP000051952">
    <property type="component" value="Unassembled WGS sequence"/>
</dbReference>
<dbReference type="VEuPathDB" id="TriTrypDB:BSAL_12935"/>
<proteinExistence type="predicted"/>